<organism evidence="6 7">
    <name type="scientific">Rubripirellula reticaptiva</name>
    <dbReference type="NCBI Taxonomy" id="2528013"/>
    <lineage>
        <taxon>Bacteria</taxon>
        <taxon>Pseudomonadati</taxon>
        <taxon>Planctomycetota</taxon>
        <taxon>Planctomycetia</taxon>
        <taxon>Pirellulales</taxon>
        <taxon>Pirellulaceae</taxon>
        <taxon>Rubripirellula</taxon>
    </lineage>
</organism>
<dbReference type="InterPro" id="IPR035965">
    <property type="entry name" value="PAS-like_dom_sf"/>
</dbReference>
<reference evidence="6 7" key="1">
    <citation type="submission" date="2019-02" db="EMBL/GenBank/DDBJ databases">
        <title>Deep-cultivation of Planctomycetes and their phenomic and genomic characterization uncovers novel biology.</title>
        <authorList>
            <person name="Wiegand S."/>
            <person name="Jogler M."/>
            <person name="Boedeker C."/>
            <person name="Pinto D."/>
            <person name="Vollmers J."/>
            <person name="Rivas-Marin E."/>
            <person name="Kohn T."/>
            <person name="Peeters S.H."/>
            <person name="Heuer A."/>
            <person name="Rast P."/>
            <person name="Oberbeckmann S."/>
            <person name="Bunk B."/>
            <person name="Jeske O."/>
            <person name="Meyerdierks A."/>
            <person name="Storesund J.E."/>
            <person name="Kallscheuer N."/>
            <person name="Luecker S."/>
            <person name="Lage O.M."/>
            <person name="Pohl T."/>
            <person name="Merkel B.J."/>
            <person name="Hornburger P."/>
            <person name="Mueller R.-W."/>
            <person name="Bruemmer F."/>
            <person name="Labrenz M."/>
            <person name="Spormann A.M."/>
            <person name="Op Den Camp H."/>
            <person name="Overmann J."/>
            <person name="Amann R."/>
            <person name="Jetten M.S.M."/>
            <person name="Mascher T."/>
            <person name="Medema M.H."/>
            <person name="Devos D.P."/>
            <person name="Kaster A.-K."/>
            <person name="Ovreas L."/>
            <person name="Rohde M."/>
            <person name="Galperin M.Y."/>
            <person name="Jogler C."/>
        </authorList>
    </citation>
    <scope>NUCLEOTIDE SEQUENCE [LARGE SCALE GENOMIC DNA]</scope>
    <source>
        <strain evidence="6 7">Poly59</strain>
    </source>
</reference>
<name>A0A5C6FCD9_9BACT</name>
<dbReference type="EMBL" id="SJPX01000001">
    <property type="protein sequence ID" value="TWU57756.1"/>
    <property type="molecule type" value="Genomic_DNA"/>
</dbReference>
<proteinExistence type="predicted"/>
<evidence type="ECO:0000313" key="7">
    <source>
        <dbReference type="Proteomes" id="UP000317977"/>
    </source>
</evidence>
<evidence type="ECO:0000259" key="3">
    <source>
        <dbReference type="PROSITE" id="PS50112"/>
    </source>
</evidence>
<evidence type="ECO:0000259" key="5">
    <source>
        <dbReference type="PROSITE" id="PS50887"/>
    </source>
</evidence>
<dbReference type="PANTHER" id="PTHR45138:SF9">
    <property type="entry name" value="DIGUANYLATE CYCLASE DGCM-RELATED"/>
    <property type="match status" value="1"/>
</dbReference>
<feature type="domain" description="GGDEF" evidence="5">
    <location>
        <begin position="211"/>
        <end position="343"/>
    </location>
</feature>
<dbReference type="Pfam" id="PF08448">
    <property type="entry name" value="PAS_4"/>
    <property type="match status" value="1"/>
</dbReference>
<evidence type="ECO:0000259" key="4">
    <source>
        <dbReference type="PROSITE" id="PS50113"/>
    </source>
</evidence>
<dbReference type="InterPro" id="IPR000160">
    <property type="entry name" value="GGDEF_dom"/>
</dbReference>
<dbReference type="InterPro" id="IPR000014">
    <property type="entry name" value="PAS"/>
</dbReference>
<dbReference type="SMART" id="SM00267">
    <property type="entry name" value="GGDEF"/>
    <property type="match status" value="1"/>
</dbReference>
<dbReference type="Gene3D" id="3.30.450.20">
    <property type="entry name" value="PAS domain"/>
    <property type="match status" value="1"/>
</dbReference>
<dbReference type="InterPro" id="IPR013656">
    <property type="entry name" value="PAS_4"/>
</dbReference>
<dbReference type="Gene3D" id="3.30.70.270">
    <property type="match status" value="1"/>
</dbReference>
<accession>A0A5C6FCD9</accession>
<dbReference type="PROSITE" id="PS50112">
    <property type="entry name" value="PAS"/>
    <property type="match status" value="1"/>
</dbReference>
<comment type="catalytic activity">
    <reaction evidence="2">
        <text>2 GTP = 3',3'-c-di-GMP + 2 diphosphate</text>
        <dbReference type="Rhea" id="RHEA:24898"/>
        <dbReference type="ChEBI" id="CHEBI:33019"/>
        <dbReference type="ChEBI" id="CHEBI:37565"/>
        <dbReference type="ChEBI" id="CHEBI:58805"/>
        <dbReference type="EC" id="2.7.7.65"/>
    </reaction>
</comment>
<dbReference type="SUPFAM" id="SSF55073">
    <property type="entry name" value="Nucleotide cyclase"/>
    <property type="match status" value="1"/>
</dbReference>
<dbReference type="GO" id="GO:0043709">
    <property type="term" value="P:cell adhesion involved in single-species biofilm formation"/>
    <property type="evidence" value="ECO:0007669"/>
    <property type="project" value="TreeGrafter"/>
</dbReference>
<sequence length="343" mass="38312">MVAFFTVSGVAVYWVFILGVMRSFEVAQVVPDRIREALDTLSEGLLVIDERDRIVLANESFSRMVGIDQEHLIGRRPGSLAWDCSAIAGDKNYPWMRAIEHHEPQIEQLLRFKRHDGKMRFFSVNASPVSGEDRKTRGALSTFRDVTASEEYRAQREHSLAMLRTSRDEISNRNRELQILASKDALTGCLNRRAFSEAFDEIWKTMQSTGQAVSCLMIDNDHFKNVNDTFGHPVGDEVLRQVASILNDQFSPPTLVCRYGGEEFCIVMPDTSIEAAIEQAEQVRSSIEAVQLAAVPELRLTASIGVSESCYGAASPQALIAQADECLYRAKDGGRNQVIAFES</sequence>
<dbReference type="InterPro" id="IPR029787">
    <property type="entry name" value="Nucleotide_cyclase"/>
</dbReference>
<dbReference type="CDD" id="cd00130">
    <property type="entry name" value="PAS"/>
    <property type="match status" value="1"/>
</dbReference>
<evidence type="ECO:0000313" key="6">
    <source>
        <dbReference type="EMBL" id="TWU57756.1"/>
    </source>
</evidence>
<dbReference type="CDD" id="cd01949">
    <property type="entry name" value="GGDEF"/>
    <property type="match status" value="1"/>
</dbReference>
<feature type="domain" description="PAC" evidence="4">
    <location>
        <begin position="106"/>
        <end position="158"/>
    </location>
</feature>
<dbReference type="AlphaFoldDB" id="A0A5C6FCD9"/>
<dbReference type="EC" id="2.7.7.65" evidence="1"/>
<dbReference type="Pfam" id="PF00990">
    <property type="entry name" value="GGDEF"/>
    <property type="match status" value="1"/>
</dbReference>
<dbReference type="PANTHER" id="PTHR45138">
    <property type="entry name" value="REGULATORY COMPONENTS OF SENSORY TRANSDUCTION SYSTEM"/>
    <property type="match status" value="1"/>
</dbReference>
<dbReference type="FunFam" id="3.30.70.270:FF:000001">
    <property type="entry name" value="Diguanylate cyclase domain protein"/>
    <property type="match status" value="1"/>
</dbReference>
<gene>
    <name evidence="6" type="primary">pleD_1</name>
    <name evidence="6" type="ORF">Poly59_06650</name>
</gene>
<dbReference type="InterPro" id="IPR043128">
    <property type="entry name" value="Rev_trsase/Diguanyl_cyclase"/>
</dbReference>
<dbReference type="SMART" id="SM00091">
    <property type="entry name" value="PAS"/>
    <property type="match status" value="1"/>
</dbReference>
<dbReference type="GO" id="GO:0052621">
    <property type="term" value="F:diguanylate cyclase activity"/>
    <property type="evidence" value="ECO:0007669"/>
    <property type="project" value="UniProtKB-EC"/>
</dbReference>
<dbReference type="NCBIfam" id="TIGR00254">
    <property type="entry name" value="GGDEF"/>
    <property type="match status" value="1"/>
</dbReference>
<evidence type="ECO:0000256" key="1">
    <source>
        <dbReference type="ARBA" id="ARBA00012528"/>
    </source>
</evidence>
<evidence type="ECO:0000256" key="2">
    <source>
        <dbReference type="ARBA" id="ARBA00034247"/>
    </source>
</evidence>
<keyword evidence="7" id="KW-1185">Reference proteome</keyword>
<protein>
    <recommendedName>
        <fullName evidence="1">diguanylate cyclase</fullName>
        <ecNumber evidence="1">2.7.7.65</ecNumber>
    </recommendedName>
</protein>
<dbReference type="Proteomes" id="UP000317977">
    <property type="component" value="Unassembled WGS sequence"/>
</dbReference>
<dbReference type="GO" id="GO:1902201">
    <property type="term" value="P:negative regulation of bacterial-type flagellum-dependent cell motility"/>
    <property type="evidence" value="ECO:0007669"/>
    <property type="project" value="TreeGrafter"/>
</dbReference>
<comment type="caution">
    <text evidence="6">The sequence shown here is derived from an EMBL/GenBank/DDBJ whole genome shotgun (WGS) entry which is preliminary data.</text>
</comment>
<dbReference type="SUPFAM" id="SSF55785">
    <property type="entry name" value="PYP-like sensor domain (PAS domain)"/>
    <property type="match status" value="1"/>
</dbReference>
<dbReference type="InterPro" id="IPR050469">
    <property type="entry name" value="Diguanylate_Cyclase"/>
</dbReference>
<dbReference type="InterPro" id="IPR000700">
    <property type="entry name" value="PAS-assoc_C"/>
</dbReference>
<feature type="domain" description="PAS" evidence="3">
    <location>
        <begin position="30"/>
        <end position="75"/>
    </location>
</feature>
<dbReference type="NCBIfam" id="TIGR00229">
    <property type="entry name" value="sensory_box"/>
    <property type="match status" value="1"/>
</dbReference>
<dbReference type="GO" id="GO:0005886">
    <property type="term" value="C:plasma membrane"/>
    <property type="evidence" value="ECO:0007669"/>
    <property type="project" value="TreeGrafter"/>
</dbReference>
<dbReference type="PROSITE" id="PS50113">
    <property type="entry name" value="PAC"/>
    <property type="match status" value="1"/>
</dbReference>
<dbReference type="PROSITE" id="PS50887">
    <property type="entry name" value="GGDEF"/>
    <property type="match status" value="1"/>
</dbReference>